<organism evidence="3 4">
    <name type="scientific">Rubricella aquisinus</name>
    <dbReference type="NCBI Taxonomy" id="2028108"/>
    <lineage>
        <taxon>Bacteria</taxon>
        <taxon>Pseudomonadati</taxon>
        <taxon>Pseudomonadota</taxon>
        <taxon>Alphaproteobacteria</taxon>
        <taxon>Rhodobacterales</taxon>
        <taxon>Paracoccaceae</taxon>
        <taxon>Rubricella</taxon>
    </lineage>
</organism>
<dbReference type="NCBIfam" id="TIGR03177">
    <property type="entry name" value="pilus_cpaB"/>
    <property type="match status" value="1"/>
</dbReference>
<evidence type="ECO:0000256" key="1">
    <source>
        <dbReference type="SAM" id="MobiDB-lite"/>
    </source>
</evidence>
<feature type="compositionally biased region" description="Acidic residues" evidence="1">
    <location>
        <begin position="255"/>
        <end position="265"/>
    </location>
</feature>
<dbReference type="InterPro" id="IPR017592">
    <property type="entry name" value="Pilus_assmbl_Flp-typ_CpaB"/>
</dbReference>
<sequence length="286" mass="30617">MRIVFLLVLALGIGLAGFAVYVVSNQFETRDQQLARIQQMQQQAPPPIETVDVIVAAKELSYGDILTANDLKVAVWPAEFQPEGVFDSAAAILEAVDDRIIVLRAIDVNEPITTKKITGFGLDAGVAARLEAGKRAFTIRVDVASGVSGFLTPGDRVDVFWTGRDGRSPVTRLILDGIRLIAVDQTANQDTNRPIIARTITVEATPQEAAILAQAQSSGKLSLSLRGISDTTVGGAVEVSQDDIVGRVAPPPSEPEPEAEPEPEPEPVQRTIRIRRAGELSIVPAD</sequence>
<dbReference type="Pfam" id="PF16976">
    <property type="entry name" value="RcpC"/>
    <property type="match status" value="1"/>
</dbReference>
<dbReference type="InterPro" id="IPR013974">
    <property type="entry name" value="SAF"/>
</dbReference>
<dbReference type="RefSeq" id="WP_184011053.1">
    <property type="nucleotide sequence ID" value="NZ_JACIJS010000005.1"/>
</dbReference>
<evidence type="ECO:0000313" key="4">
    <source>
        <dbReference type="Proteomes" id="UP000553766"/>
    </source>
</evidence>
<dbReference type="EMBL" id="JACIJS010000005">
    <property type="protein sequence ID" value="MBB5515929.1"/>
    <property type="molecule type" value="Genomic_DNA"/>
</dbReference>
<dbReference type="AlphaFoldDB" id="A0A840WLJ9"/>
<dbReference type="SMART" id="SM00858">
    <property type="entry name" value="SAF"/>
    <property type="match status" value="1"/>
</dbReference>
<gene>
    <name evidence="3" type="ORF">FHS89_001949</name>
</gene>
<protein>
    <submittedName>
        <fullName evidence="3">Pilus assembly protein CpaB</fullName>
    </submittedName>
</protein>
<dbReference type="InterPro" id="IPR031571">
    <property type="entry name" value="RcpC_dom"/>
</dbReference>
<accession>A0A840WLJ9</accession>
<feature type="domain" description="SAF" evidence="2">
    <location>
        <begin position="51"/>
        <end position="118"/>
    </location>
</feature>
<keyword evidence="4" id="KW-1185">Reference proteome</keyword>
<dbReference type="CDD" id="cd11614">
    <property type="entry name" value="SAF_CpaB_FlgA_like"/>
    <property type="match status" value="1"/>
</dbReference>
<name>A0A840WLJ9_9RHOB</name>
<dbReference type="Proteomes" id="UP000553766">
    <property type="component" value="Unassembled WGS sequence"/>
</dbReference>
<proteinExistence type="predicted"/>
<feature type="region of interest" description="Disordered" evidence="1">
    <location>
        <begin position="242"/>
        <end position="286"/>
    </location>
</feature>
<evidence type="ECO:0000313" key="3">
    <source>
        <dbReference type="EMBL" id="MBB5515929.1"/>
    </source>
</evidence>
<dbReference type="Pfam" id="PF08666">
    <property type="entry name" value="SAF"/>
    <property type="match status" value="1"/>
</dbReference>
<evidence type="ECO:0000259" key="2">
    <source>
        <dbReference type="SMART" id="SM00858"/>
    </source>
</evidence>
<reference evidence="3 4" key="1">
    <citation type="submission" date="2020-08" db="EMBL/GenBank/DDBJ databases">
        <title>Genomic Encyclopedia of Type Strains, Phase IV (KMG-IV): sequencing the most valuable type-strain genomes for metagenomic binning, comparative biology and taxonomic classification.</title>
        <authorList>
            <person name="Goeker M."/>
        </authorList>
    </citation>
    <scope>NUCLEOTIDE SEQUENCE [LARGE SCALE GENOMIC DNA]</scope>
    <source>
        <strain evidence="3 4">DSM 103377</strain>
    </source>
</reference>
<comment type="caution">
    <text evidence="3">The sequence shown here is derived from an EMBL/GenBank/DDBJ whole genome shotgun (WGS) entry which is preliminary data.</text>
</comment>